<dbReference type="InterPro" id="IPR029044">
    <property type="entry name" value="Nucleotide-diphossugar_trans"/>
</dbReference>
<dbReference type="UniPathway" id="UPA00222"/>
<dbReference type="Pfam" id="PF13506">
    <property type="entry name" value="Glyco_transf_21"/>
    <property type="match status" value="1"/>
</dbReference>
<comment type="subcellular location">
    <subcellularLocation>
        <location evidence="1">Membrane</location>
        <topology evidence="1">Multi-pass membrane protein</topology>
    </subcellularLocation>
</comment>
<feature type="region of interest" description="Disordered" evidence="15">
    <location>
        <begin position="99"/>
        <end position="129"/>
    </location>
</feature>
<name>A0A5B0R697_PUCGR</name>
<evidence type="ECO:0000256" key="15">
    <source>
        <dbReference type="SAM" id="MobiDB-lite"/>
    </source>
</evidence>
<evidence type="ECO:0000256" key="1">
    <source>
        <dbReference type="ARBA" id="ARBA00004141"/>
    </source>
</evidence>
<keyword evidence="8" id="KW-0808">Transferase</keyword>
<feature type="chain" id="PRO_5022871406" description="Ceramide glucosyltransferase" evidence="16">
    <location>
        <begin position="20"/>
        <end position="183"/>
    </location>
</feature>
<dbReference type="Proteomes" id="UP000325313">
    <property type="component" value="Unassembled WGS sequence"/>
</dbReference>
<keyword evidence="9" id="KW-0812">Transmembrane</keyword>
<dbReference type="GO" id="GO:0006679">
    <property type="term" value="P:glucosylceramide biosynthetic process"/>
    <property type="evidence" value="ECO:0007669"/>
    <property type="project" value="TreeGrafter"/>
</dbReference>
<evidence type="ECO:0000256" key="5">
    <source>
        <dbReference type="ARBA" id="ARBA00012699"/>
    </source>
</evidence>
<dbReference type="PANTHER" id="PTHR12726">
    <property type="entry name" value="CERAMIDE GLUCOSYLTRANSFERASE"/>
    <property type="match status" value="1"/>
</dbReference>
<keyword evidence="11" id="KW-0472">Membrane</keyword>
<evidence type="ECO:0000256" key="13">
    <source>
        <dbReference type="ARBA" id="ARBA00031543"/>
    </source>
</evidence>
<evidence type="ECO:0000256" key="7">
    <source>
        <dbReference type="ARBA" id="ARBA00022676"/>
    </source>
</evidence>
<dbReference type="AlphaFoldDB" id="A0A5B0R697"/>
<dbReference type="PANTHER" id="PTHR12726:SF0">
    <property type="entry name" value="CERAMIDE GLUCOSYLTRANSFERASE"/>
    <property type="match status" value="1"/>
</dbReference>
<evidence type="ECO:0000256" key="9">
    <source>
        <dbReference type="ARBA" id="ARBA00022692"/>
    </source>
</evidence>
<evidence type="ECO:0000313" key="17">
    <source>
        <dbReference type="EMBL" id="KAA1121241.1"/>
    </source>
</evidence>
<sequence length="183" mass="20270">MSWLLVLNRFEIIFCVAHPDDPARKVAQELISKYPAVRARLLIGDGEEQVGVNPKINNLMEAYRTAEADLLWILDSDNSSPGSFSAMCAKWTDTKPWSDADRPGTSCASCNPPQARRETEGSKRSGMSTRGLLLEWEPCPTVPQLERPWRCILSDGQIQPLLLLRLGTSHTAVSSPQPGRQLA</sequence>
<dbReference type="GO" id="GO:0008120">
    <property type="term" value="F:ceramide glucosyltransferase activity"/>
    <property type="evidence" value="ECO:0007669"/>
    <property type="project" value="UniProtKB-EC"/>
</dbReference>
<evidence type="ECO:0000256" key="11">
    <source>
        <dbReference type="ARBA" id="ARBA00023136"/>
    </source>
</evidence>
<dbReference type="SUPFAM" id="SSF53448">
    <property type="entry name" value="Nucleotide-diphospho-sugar transferases"/>
    <property type="match status" value="1"/>
</dbReference>
<organism evidence="17 18">
    <name type="scientific">Puccinia graminis f. sp. tritici</name>
    <dbReference type="NCBI Taxonomy" id="56615"/>
    <lineage>
        <taxon>Eukaryota</taxon>
        <taxon>Fungi</taxon>
        <taxon>Dikarya</taxon>
        <taxon>Basidiomycota</taxon>
        <taxon>Pucciniomycotina</taxon>
        <taxon>Pucciniomycetes</taxon>
        <taxon>Pucciniales</taxon>
        <taxon>Pucciniaceae</taxon>
        <taxon>Puccinia</taxon>
    </lineage>
</organism>
<dbReference type="InterPro" id="IPR025993">
    <property type="entry name" value="Ceramide_glucosylTrfase"/>
</dbReference>
<comment type="pathway">
    <text evidence="3">Sphingolipid metabolism.</text>
</comment>
<evidence type="ECO:0000256" key="4">
    <source>
        <dbReference type="ARBA" id="ARBA00006739"/>
    </source>
</evidence>
<evidence type="ECO:0000256" key="2">
    <source>
        <dbReference type="ARBA" id="ARBA00004760"/>
    </source>
</evidence>
<keyword evidence="10" id="KW-1133">Transmembrane helix</keyword>
<keyword evidence="16" id="KW-0732">Signal</keyword>
<protein>
    <recommendedName>
        <fullName evidence="6">Ceramide glucosyltransferase</fullName>
        <ecNumber evidence="5">2.4.1.80</ecNumber>
    </recommendedName>
    <alternativeName>
        <fullName evidence="13">Glucosylceramide synthase</fullName>
    </alternativeName>
    <alternativeName>
        <fullName evidence="14">UDP-glucose ceramide glucosyltransferase</fullName>
    </alternativeName>
    <alternativeName>
        <fullName evidence="12">UDP-glucose:N-acylsphingosine D-glucosyltransferase</fullName>
    </alternativeName>
</protein>
<keyword evidence="7" id="KW-0328">Glycosyltransferase</keyword>
<evidence type="ECO:0000256" key="14">
    <source>
        <dbReference type="ARBA" id="ARBA00032575"/>
    </source>
</evidence>
<evidence type="ECO:0000313" key="18">
    <source>
        <dbReference type="Proteomes" id="UP000325313"/>
    </source>
</evidence>
<evidence type="ECO:0000256" key="12">
    <source>
        <dbReference type="ARBA" id="ARBA00031017"/>
    </source>
</evidence>
<accession>A0A5B0R697</accession>
<reference evidence="17 18" key="1">
    <citation type="submission" date="2019-05" db="EMBL/GenBank/DDBJ databases">
        <title>Emergence of the Ug99 lineage of the wheat stem rust pathogen through somatic hybridization.</title>
        <authorList>
            <person name="Li F."/>
            <person name="Upadhyaya N.M."/>
            <person name="Sperschneider J."/>
            <person name="Matny O."/>
            <person name="Nguyen-Phuc H."/>
            <person name="Mago R."/>
            <person name="Raley C."/>
            <person name="Miller M.E."/>
            <person name="Silverstein K.A.T."/>
            <person name="Henningsen E."/>
            <person name="Hirsch C.D."/>
            <person name="Visser B."/>
            <person name="Pretorius Z.A."/>
            <person name="Steffenson B.J."/>
            <person name="Schwessinger B."/>
            <person name="Dodds P.N."/>
            <person name="Figueroa M."/>
        </authorList>
    </citation>
    <scope>NUCLEOTIDE SEQUENCE [LARGE SCALE GENOMIC DNA]</scope>
    <source>
        <strain evidence="17 18">Ug99</strain>
    </source>
</reference>
<feature type="signal peptide" evidence="16">
    <location>
        <begin position="1"/>
        <end position="19"/>
    </location>
</feature>
<dbReference type="EC" id="2.4.1.80" evidence="5"/>
<evidence type="ECO:0000256" key="8">
    <source>
        <dbReference type="ARBA" id="ARBA00022679"/>
    </source>
</evidence>
<comment type="pathway">
    <text evidence="2">Lipid metabolism; sphingolipid metabolism.</text>
</comment>
<dbReference type="GO" id="GO:0016020">
    <property type="term" value="C:membrane"/>
    <property type="evidence" value="ECO:0007669"/>
    <property type="project" value="UniProtKB-SubCell"/>
</dbReference>
<comment type="similarity">
    <text evidence="4">Belongs to the glycosyltransferase 2 family.</text>
</comment>
<evidence type="ECO:0000256" key="16">
    <source>
        <dbReference type="SAM" id="SignalP"/>
    </source>
</evidence>
<dbReference type="EMBL" id="VDEP01000239">
    <property type="protein sequence ID" value="KAA1121241.1"/>
    <property type="molecule type" value="Genomic_DNA"/>
</dbReference>
<gene>
    <name evidence="17" type="ORF">PGTUg99_027953</name>
</gene>
<evidence type="ECO:0000256" key="6">
    <source>
        <dbReference type="ARBA" id="ARBA00019988"/>
    </source>
</evidence>
<evidence type="ECO:0000256" key="10">
    <source>
        <dbReference type="ARBA" id="ARBA00022989"/>
    </source>
</evidence>
<comment type="caution">
    <text evidence="17">The sequence shown here is derived from an EMBL/GenBank/DDBJ whole genome shotgun (WGS) entry which is preliminary data.</text>
</comment>
<evidence type="ECO:0000256" key="3">
    <source>
        <dbReference type="ARBA" id="ARBA00004991"/>
    </source>
</evidence>
<proteinExistence type="inferred from homology"/>